<feature type="binding site" evidence="7">
    <location>
        <position position="598"/>
    </location>
    <ligand>
        <name>Na(+)</name>
        <dbReference type="ChEBI" id="CHEBI:29101"/>
        <label>1</label>
    </ligand>
</feature>
<evidence type="ECO:0000256" key="5">
    <source>
        <dbReference type="ARBA" id="ARBA00022989"/>
    </source>
</evidence>
<dbReference type="Pfam" id="PF00209">
    <property type="entry name" value="SNF"/>
    <property type="match status" value="1"/>
</dbReference>
<proteinExistence type="predicted"/>
<feature type="binding site" evidence="7">
    <location>
        <position position="667"/>
    </location>
    <ligand>
        <name>Na(+)</name>
        <dbReference type="ChEBI" id="CHEBI:29101"/>
        <label>1</label>
    </ligand>
</feature>
<feature type="transmembrane region" description="Helical" evidence="10">
    <location>
        <begin position="484"/>
        <end position="501"/>
    </location>
</feature>
<keyword evidence="5 10" id="KW-1133">Transmembrane helix</keyword>
<dbReference type="GO" id="GO:0005886">
    <property type="term" value="C:plasma membrane"/>
    <property type="evidence" value="ECO:0007669"/>
    <property type="project" value="TreeGrafter"/>
</dbReference>
<evidence type="ECO:0000256" key="1">
    <source>
        <dbReference type="ARBA" id="ARBA00004141"/>
    </source>
</evidence>
<feature type="transmembrane region" description="Helical" evidence="10">
    <location>
        <begin position="510"/>
        <end position="535"/>
    </location>
</feature>
<evidence type="ECO:0000256" key="3">
    <source>
        <dbReference type="ARBA" id="ARBA00022692"/>
    </source>
</evidence>
<feature type="binding site" evidence="7">
    <location>
        <position position="664"/>
    </location>
    <ligand>
        <name>Na(+)</name>
        <dbReference type="ChEBI" id="CHEBI:29101"/>
        <label>1</label>
    </ligand>
</feature>
<evidence type="ECO:0000256" key="8">
    <source>
        <dbReference type="PIRSR" id="PIRSR600175-2"/>
    </source>
</evidence>
<feature type="transmembrane region" description="Helical" evidence="10">
    <location>
        <begin position="694"/>
        <end position="719"/>
    </location>
</feature>
<dbReference type="InterPro" id="IPR037272">
    <property type="entry name" value="SNS_sf"/>
</dbReference>
<dbReference type="NCBIfam" id="NF037979">
    <property type="entry name" value="Na_transp"/>
    <property type="match status" value="1"/>
</dbReference>
<reference evidence="11" key="1">
    <citation type="journal article" date="2013" name="Genetics">
        <title>The draft genome and transcriptome of Panagrellus redivivus are shaped by the harsh demands of a free-living lifestyle.</title>
        <authorList>
            <person name="Srinivasan J."/>
            <person name="Dillman A.R."/>
            <person name="Macchietto M.G."/>
            <person name="Heikkinen L."/>
            <person name="Lakso M."/>
            <person name="Fracchia K.M."/>
            <person name="Antoshechkin I."/>
            <person name="Mortazavi A."/>
            <person name="Wong G."/>
            <person name="Sternberg P.W."/>
        </authorList>
    </citation>
    <scope>NUCLEOTIDE SEQUENCE [LARGE SCALE GENOMIC DNA]</scope>
    <source>
        <strain evidence="11">MT8872</strain>
    </source>
</reference>
<dbReference type="GO" id="GO:0005335">
    <property type="term" value="F:serotonin:sodium:chloride symporter activity"/>
    <property type="evidence" value="ECO:0007669"/>
    <property type="project" value="TreeGrafter"/>
</dbReference>
<keyword evidence="7" id="KW-0479">Metal-binding</keyword>
<dbReference type="WBParaSite" id="Pan_g17560.t1">
    <property type="protein sequence ID" value="Pan_g17560.t1"/>
    <property type="gene ID" value="Pan_g17560"/>
</dbReference>
<keyword evidence="4" id="KW-0769">Symport</keyword>
<dbReference type="AlphaFoldDB" id="A0A7E4V7P5"/>
<dbReference type="GO" id="GO:0046872">
    <property type="term" value="F:metal ion binding"/>
    <property type="evidence" value="ECO:0007669"/>
    <property type="project" value="UniProtKB-KW"/>
</dbReference>
<evidence type="ECO:0000256" key="7">
    <source>
        <dbReference type="PIRSR" id="PIRSR600175-1"/>
    </source>
</evidence>
<feature type="region of interest" description="Disordered" evidence="9">
    <location>
        <begin position="157"/>
        <end position="195"/>
    </location>
</feature>
<feature type="transmembrane region" description="Helical" evidence="10">
    <location>
        <begin position="725"/>
        <end position="748"/>
    </location>
</feature>
<feature type="binding site" evidence="7">
    <location>
        <position position="322"/>
    </location>
    <ligand>
        <name>Na(+)</name>
        <dbReference type="ChEBI" id="CHEBI:29101"/>
        <label>1</label>
    </ligand>
</feature>
<keyword evidence="11" id="KW-1185">Reference proteome</keyword>
<dbReference type="PRINTS" id="PR00176">
    <property type="entry name" value="NANEUSMPORT"/>
</dbReference>
<protein>
    <submittedName>
        <fullName evidence="12">Transporter</fullName>
    </submittedName>
</protein>
<keyword evidence="7" id="KW-0915">Sodium</keyword>
<dbReference type="PROSITE" id="PS00754">
    <property type="entry name" value="NA_NEUROTRAN_SYMP_2"/>
    <property type="match status" value="1"/>
</dbReference>
<name>A0A7E4V7P5_PANRE</name>
<accession>A0A7E4V7P5</accession>
<feature type="transmembrane region" description="Helical" evidence="10">
    <location>
        <begin position="810"/>
        <end position="830"/>
    </location>
</feature>
<evidence type="ECO:0000313" key="12">
    <source>
        <dbReference type="WBParaSite" id="Pan_g17560.t1"/>
    </source>
</evidence>
<evidence type="ECO:0000256" key="9">
    <source>
        <dbReference type="SAM" id="MobiDB-lite"/>
    </source>
</evidence>
<dbReference type="GO" id="GO:0006865">
    <property type="term" value="P:amino acid transport"/>
    <property type="evidence" value="ECO:0007669"/>
    <property type="project" value="TreeGrafter"/>
</dbReference>
<feature type="region of interest" description="Disordered" evidence="9">
    <location>
        <begin position="227"/>
        <end position="260"/>
    </location>
</feature>
<feature type="transmembrane region" description="Helical" evidence="10">
    <location>
        <begin position="592"/>
        <end position="616"/>
    </location>
</feature>
<evidence type="ECO:0000256" key="4">
    <source>
        <dbReference type="ARBA" id="ARBA00022847"/>
    </source>
</evidence>
<keyword evidence="8" id="KW-1015">Disulfide bond</keyword>
<keyword evidence="6 10" id="KW-0472">Membrane</keyword>
<feature type="binding site" evidence="7">
    <location>
        <position position="566"/>
    </location>
    <ligand>
        <name>Na(+)</name>
        <dbReference type="ChEBI" id="CHEBI:29101"/>
        <label>1</label>
    </ligand>
</feature>
<keyword evidence="3 10" id="KW-0812">Transmembrane</keyword>
<evidence type="ECO:0000256" key="10">
    <source>
        <dbReference type="SAM" id="Phobius"/>
    </source>
</evidence>
<dbReference type="Proteomes" id="UP000492821">
    <property type="component" value="Unassembled WGS sequence"/>
</dbReference>
<dbReference type="PROSITE" id="PS50267">
    <property type="entry name" value="NA_NEUROTRAN_SYMP_3"/>
    <property type="match status" value="1"/>
</dbReference>
<evidence type="ECO:0000313" key="11">
    <source>
        <dbReference type="Proteomes" id="UP000492821"/>
    </source>
</evidence>
<feature type="compositionally biased region" description="Basic and acidic residues" evidence="9">
    <location>
        <begin position="235"/>
        <end position="245"/>
    </location>
</feature>
<evidence type="ECO:0000256" key="2">
    <source>
        <dbReference type="ARBA" id="ARBA00022448"/>
    </source>
</evidence>
<feature type="disulfide bond" evidence="8">
    <location>
        <begin position="428"/>
        <end position="437"/>
    </location>
</feature>
<evidence type="ECO:0000256" key="6">
    <source>
        <dbReference type="ARBA" id="ARBA00023136"/>
    </source>
</evidence>
<feature type="transmembrane region" description="Helical" evidence="10">
    <location>
        <begin position="555"/>
        <end position="580"/>
    </location>
</feature>
<comment type="subcellular location">
    <subcellularLocation>
        <location evidence="1">Membrane</location>
        <topology evidence="1">Multi-pass membrane protein</topology>
    </subcellularLocation>
</comment>
<dbReference type="PANTHER" id="PTHR11616:SF279">
    <property type="entry name" value="SODIUM-DEPENDENT SEROTONIN TRANSPORTER"/>
    <property type="match status" value="1"/>
</dbReference>
<feature type="binding site" evidence="7">
    <location>
        <position position="325"/>
    </location>
    <ligand>
        <name>Na(+)</name>
        <dbReference type="ChEBI" id="CHEBI:29101"/>
        <label>1</label>
    </ligand>
</feature>
<sequence>MNVLLFRAEIREVSHLGNLQNEEGGGWCRFGLARVQGLHQEVGIAFIIKVGGEILARNSHWQLLMTMLQQLRRFFAAMVAIGGMEKRLAASLPRAAGPRGRLPRKKGATTETRLARTGFDSALTASKRASLNIHEEGVLGFTSTMLRWSSVKRRQKLCHKLSGDRQQSMASQQPPPLSPGMHCGGGTPATLLGSGKDRLTEYTPLTSKATPTPPPRQFPPATIVISVPTDAPESSDPRITRHDSISNRTPTSPGAHVAPFREYRNSVHTNGENRSPLSAKTSLVPSEGSRLQSGRVAVLRRRSSIVRDRWASKLEFLLAVIGYAVDLGNIWRFPSVCFKHGGGAFLIPYLIMLFVGGLPMFYMELALGQFHRSGCISIWKKICPLFKGIGYAICFICTFIACFYNAIIAHAVYFMFSSISWDIPWRDCSNSWNTPYCRESVNSSSILEGPDVVYRTPSQEFYLYNVLQSQNSTGFDDLGAVKPNLAFCLFLVFLMVYFALWKGPRSSGKVVWVTAVAPYIVLTILLIRGVTLPGAAKGIEYYLMPNFDKLSDPTVWTAAATQIFFSLGPGFGVLIALSSYNEFNNNCYKDALVTSFINCGTSFFAGFVIFATLGYMSELTNKPVADVVGEGEFALIFVVYPQAIATMSYPSFWAVIFFLMLITLGIDSTFSGIEALITGFCDEYPRMLGRKREIFVACVIFMYYLGSLPTVTYGGSYVIPFLDEYGVSLSVLFIVMCEMIAVCWFYGIQRFSEDTRLMLGFYPGIYWRVCWTCCPIFIGIIFGISVYHAHFSPLQIPGYTYPQWSVTVGWFIRMLSIMAIPTYAVYLLIITPGTLAQRFRAAITPQQRHSSMVSTCPSLSATAPLEDKVIVQNTAPPQTIQYRRNSSNVANNNNNNNIAHL</sequence>
<feature type="binding site" evidence="7">
    <location>
        <position position="668"/>
    </location>
    <ligand>
        <name>Na(+)</name>
        <dbReference type="ChEBI" id="CHEBI:29101"/>
        <label>1</label>
    </ligand>
</feature>
<feature type="binding site" evidence="7">
    <location>
        <position position="329"/>
    </location>
    <ligand>
        <name>Na(+)</name>
        <dbReference type="ChEBI" id="CHEBI:29101"/>
        <label>1</label>
    </ligand>
</feature>
<dbReference type="InterPro" id="IPR000175">
    <property type="entry name" value="Na/ntran_symport"/>
</dbReference>
<dbReference type="GO" id="GO:0043005">
    <property type="term" value="C:neuron projection"/>
    <property type="evidence" value="ECO:0007669"/>
    <property type="project" value="TreeGrafter"/>
</dbReference>
<feature type="transmembrane region" description="Helical" evidence="10">
    <location>
        <begin position="652"/>
        <end position="673"/>
    </location>
</feature>
<feature type="transmembrane region" description="Helical" evidence="10">
    <location>
        <begin position="388"/>
        <end position="416"/>
    </location>
</feature>
<organism evidence="11 12">
    <name type="scientific">Panagrellus redivivus</name>
    <name type="common">Microworm</name>
    <dbReference type="NCBI Taxonomy" id="6233"/>
    <lineage>
        <taxon>Eukaryota</taxon>
        <taxon>Metazoa</taxon>
        <taxon>Ecdysozoa</taxon>
        <taxon>Nematoda</taxon>
        <taxon>Chromadorea</taxon>
        <taxon>Rhabditida</taxon>
        <taxon>Tylenchina</taxon>
        <taxon>Panagrolaimomorpha</taxon>
        <taxon>Panagrolaimoidea</taxon>
        <taxon>Panagrolaimidae</taxon>
        <taxon>Panagrellus</taxon>
    </lineage>
</organism>
<dbReference type="GO" id="GO:0098793">
    <property type="term" value="C:presynapse"/>
    <property type="evidence" value="ECO:0007669"/>
    <property type="project" value="GOC"/>
</dbReference>
<dbReference type="GO" id="GO:0051378">
    <property type="term" value="F:serotonin binding"/>
    <property type="evidence" value="ECO:0007669"/>
    <property type="project" value="TreeGrafter"/>
</dbReference>
<dbReference type="SUPFAM" id="SSF161070">
    <property type="entry name" value="SNF-like"/>
    <property type="match status" value="1"/>
</dbReference>
<keyword evidence="2" id="KW-0813">Transport</keyword>
<feature type="binding site" evidence="7">
    <location>
        <position position="324"/>
    </location>
    <ligand>
        <name>Na(+)</name>
        <dbReference type="ChEBI" id="CHEBI:29101"/>
        <label>1</label>
    </ligand>
</feature>
<feature type="transmembrane region" description="Helical" evidence="10">
    <location>
        <begin position="769"/>
        <end position="790"/>
    </location>
</feature>
<feature type="transmembrane region" description="Helical" evidence="10">
    <location>
        <begin position="343"/>
        <end position="367"/>
    </location>
</feature>
<reference evidence="12" key="2">
    <citation type="submission" date="2020-10" db="UniProtKB">
        <authorList>
            <consortium name="WormBaseParasite"/>
        </authorList>
    </citation>
    <scope>IDENTIFICATION</scope>
</reference>
<dbReference type="PANTHER" id="PTHR11616">
    <property type="entry name" value="SODIUM/CHLORIDE DEPENDENT TRANSPORTER"/>
    <property type="match status" value="1"/>
</dbReference>